<evidence type="ECO:0000313" key="3">
    <source>
        <dbReference type="Proteomes" id="UP000004105"/>
    </source>
</evidence>
<protein>
    <submittedName>
        <fullName evidence="2">Sui1 family protein</fullName>
    </submittedName>
</protein>
<dbReference type="EMBL" id="AFAY01000010">
    <property type="protein sequence ID" value="EGF11718.1"/>
    <property type="molecule type" value="Genomic_DNA"/>
</dbReference>
<evidence type="ECO:0000313" key="2">
    <source>
        <dbReference type="EMBL" id="EGF11718.1"/>
    </source>
</evidence>
<proteinExistence type="predicted"/>
<keyword evidence="3" id="KW-1185">Reference proteome</keyword>
<feature type="compositionally biased region" description="Polar residues" evidence="1">
    <location>
        <begin position="24"/>
        <end position="46"/>
    </location>
</feature>
<dbReference type="AlphaFoldDB" id="F2B9Z8"/>
<sequence length="56" mass="6375">MFRFSDGLPFFQRPNNRRKPKTACVQSDTLPQRPNSTVSNLPQDVSPQGDARVLCR</sequence>
<evidence type="ECO:0000256" key="1">
    <source>
        <dbReference type="SAM" id="MobiDB-lite"/>
    </source>
</evidence>
<name>F2B9Z8_9NEIS</name>
<accession>F2B9Z8</accession>
<dbReference type="HOGENOM" id="CLU_3009567_0_0_4"/>
<dbReference type="Proteomes" id="UP000004105">
    <property type="component" value="Unassembled WGS sequence"/>
</dbReference>
<organism evidence="2 3">
    <name type="scientific">Neisseria bacilliformis ATCC BAA-1200</name>
    <dbReference type="NCBI Taxonomy" id="888742"/>
    <lineage>
        <taxon>Bacteria</taxon>
        <taxon>Pseudomonadati</taxon>
        <taxon>Pseudomonadota</taxon>
        <taxon>Betaproteobacteria</taxon>
        <taxon>Neisseriales</taxon>
        <taxon>Neisseriaceae</taxon>
        <taxon>Neisseria</taxon>
    </lineage>
</organism>
<gene>
    <name evidence="2" type="ORF">HMPREF9123_0527</name>
</gene>
<feature type="region of interest" description="Disordered" evidence="1">
    <location>
        <begin position="1"/>
        <end position="56"/>
    </location>
</feature>
<comment type="caution">
    <text evidence="2">The sequence shown here is derived from an EMBL/GenBank/DDBJ whole genome shotgun (WGS) entry which is preliminary data.</text>
</comment>
<reference evidence="2 3" key="1">
    <citation type="submission" date="2011-02" db="EMBL/GenBank/DDBJ databases">
        <authorList>
            <person name="Muzny D."/>
            <person name="Qin X."/>
            <person name="Deng J."/>
            <person name="Jiang H."/>
            <person name="Liu Y."/>
            <person name="Qu J."/>
            <person name="Song X.-Z."/>
            <person name="Zhang L."/>
            <person name="Thornton R."/>
            <person name="Coyle M."/>
            <person name="Francisco L."/>
            <person name="Jackson L."/>
            <person name="Javaid M."/>
            <person name="Korchina V."/>
            <person name="Kovar C."/>
            <person name="Mata R."/>
            <person name="Mathew T."/>
            <person name="Ngo R."/>
            <person name="Nguyen L."/>
            <person name="Nguyen N."/>
            <person name="Okwuonu G."/>
            <person name="Ongeri F."/>
            <person name="Pham C."/>
            <person name="Simmons D."/>
            <person name="Wilczek-Boney K."/>
            <person name="Hale W."/>
            <person name="Jakkamsetti A."/>
            <person name="Pham P."/>
            <person name="Ruth R."/>
            <person name="San Lucas F."/>
            <person name="Warren J."/>
            <person name="Zhang J."/>
            <person name="Zhao Z."/>
            <person name="Zhou C."/>
            <person name="Zhu D."/>
            <person name="Lee S."/>
            <person name="Bess C."/>
            <person name="Blankenburg K."/>
            <person name="Forbes L."/>
            <person name="Fu Q."/>
            <person name="Gubbala S."/>
            <person name="Hirani K."/>
            <person name="Jayaseelan J.C."/>
            <person name="Lara F."/>
            <person name="Munidasa M."/>
            <person name="Palculict T."/>
            <person name="Patil S."/>
            <person name="Pu L.-L."/>
            <person name="Saada N."/>
            <person name="Tang L."/>
            <person name="Weissenberger G."/>
            <person name="Zhu Y."/>
            <person name="Hemphill L."/>
            <person name="Shang Y."/>
            <person name="Youmans B."/>
            <person name="Ayvaz T."/>
            <person name="Ross M."/>
            <person name="Santibanez J."/>
            <person name="Aqrawi P."/>
            <person name="Gross S."/>
            <person name="Joshi V."/>
            <person name="Fowler G."/>
            <person name="Nazareth L."/>
            <person name="Reid J."/>
            <person name="Worley K."/>
            <person name="Petrosino J."/>
            <person name="Highlander S."/>
            <person name="Gibbs R."/>
        </authorList>
    </citation>
    <scope>NUCLEOTIDE SEQUENCE [LARGE SCALE GENOMIC DNA]</scope>
    <source>
        <strain evidence="2 3">ATCC BAA-1200</strain>
    </source>
</reference>